<dbReference type="RefSeq" id="WP_075097655.1">
    <property type="nucleotide sequence ID" value="NZ_CP011125.1"/>
</dbReference>
<keyword evidence="1" id="KW-0732">Signal</keyword>
<dbReference type="KEGG" id="samy:DB32_005852"/>
<protein>
    <submittedName>
        <fullName evidence="3">Sulfatase modifying factor 1</fullName>
    </submittedName>
</protein>
<dbReference type="STRING" id="927083.DB32_005852"/>
<dbReference type="EMBL" id="CP011125">
    <property type="protein sequence ID" value="AKF08703.1"/>
    <property type="molecule type" value="Genomic_DNA"/>
</dbReference>
<name>A0A0F6YJZ5_9BACT</name>
<dbReference type="Proteomes" id="UP000034883">
    <property type="component" value="Chromosome"/>
</dbReference>
<feature type="chain" id="PRO_5002512986" evidence="1">
    <location>
        <begin position="21"/>
        <end position="299"/>
    </location>
</feature>
<dbReference type="Gene3D" id="3.90.1580.10">
    <property type="entry name" value="paralog of FGE (formylglycine-generating enzyme)"/>
    <property type="match status" value="1"/>
</dbReference>
<evidence type="ECO:0000256" key="1">
    <source>
        <dbReference type="SAM" id="SignalP"/>
    </source>
</evidence>
<dbReference type="InterPro" id="IPR042095">
    <property type="entry name" value="SUMF_sf"/>
</dbReference>
<dbReference type="Pfam" id="PF03781">
    <property type="entry name" value="FGE-sulfatase"/>
    <property type="match status" value="1"/>
</dbReference>
<evidence type="ECO:0000259" key="2">
    <source>
        <dbReference type="Pfam" id="PF03781"/>
    </source>
</evidence>
<dbReference type="InterPro" id="IPR051043">
    <property type="entry name" value="Sulfatase_Mod_Factor_Kinase"/>
</dbReference>
<reference evidence="3 4" key="1">
    <citation type="submission" date="2015-03" db="EMBL/GenBank/DDBJ databases">
        <title>Genome assembly of Sandaracinus amylolyticus DSM 53668.</title>
        <authorList>
            <person name="Sharma G."/>
            <person name="Subramanian S."/>
        </authorList>
    </citation>
    <scope>NUCLEOTIDE SEQUENCE [LARGE SCALE GENOMIC DNA]</scope>
    <source>
        <strain evidence="3 4">DSM 53668</strain>
    </source>
</reference>
<dbReference type="OrthoDB" id="9806479at2"/>
<dbReference type="InterPro" id="IPR005532">
    <property type="entry name" value="SUMF_dom"/>
</dbReference>
<sequence length="299" mass="32074">MSGGSAAVRVGFVLVCVSLAACGPSRTAASVDRERPAMPRGPVPVGMVAIPGGHVRVGSDDALALEAPTFVAEVAPFYLDADEVSVARFTRFVDETHHVTNAERHGDASVFDLARGTWRLEPGATWRAPLGPSAPGASPDHPVTQVSWTDADAFCRWSGARLPTEVEWEHAARRASLDVRARDGAWRANVWQGSFPARNDVEDGFALHAPVGSFTRDALGLADLLGNVWEWTSSWLVPYPLRDDDAPFVPGPGSQRVMRGGSFLCAEDACHGHRVSARMGATPESALEHVGFRCARDEE</sequence>
<proteinExistence type="predicted"/>
<dbReference type="SUPFAM" id="SSF56436">
    <property type="entry name" value="C-type lectin-like"/>
    <property type="match status" value="1"/>
</dbReference>
<dbReference type="AlphaFoldDB" id="A0A0F6YJZ5"/>
<organism evidence="3 4">
    <name type="scientific">Sandaracinus amylolyticus</name>
    <dbReference type="NCBI Taxonomy" id="927083"/>
    <lineage>
        <taxon>Bacteria</taxon>
        <taxon>Pseudomonadati</taxon>
        <taxon>Myxococcota</taxon>
        <taxon>Polyangia</taxon>
        <taxon>Polyangiales</taxon>
        <taxon>Sandaracinaceae</taxon>
        <taxon>Sandaracinus</taxon>
    </lineage>
</organism>
<dbReference type="GO" id="GO:0120147">
    <property type="term" value="F:formylglycine-generating oxidase activity"/>
    <property type="evidence" value="ECO:0007669"/>
    <property type="project" value="TreeGrafter"/>
</dbReference>
<gene>
    <name evidence="3" type="ORF">DB32_005852</name>
</gene>
<feature type="domain" description="Sulfatase-modifying factor enzyme-like" evidence="2">
    <location>
        <begin position="46"/>
        <end position="296"/>
    </location>
</feature>
<dbReference type="InterPro" id="IPR016187">
    <property type="entry name" value="CTDL_fold"/>
</dbReference>
<evidence type="ECO:0000313" key="3">
    <source>
        <dbReference type="EMBL" id="AKF08703.1"/>
    </source>
</evidence>
<evidence type="ECO:0000313" key="4">
    <source>
        <dbReference type="Proteomes" id="UP000034883"/>
    </source>
</evidence>
<dbReference type="PANTHER" id="PTHR23150:SF19">
    <property type="entry name" value="FORMYLGLYCINE-GENERATING ENZYME"/>
    <property type="match status" value="1"/>
</dbReference>
<keyword evidence="4" id="KW-1185">Reference proteome</keyword>
<accession>A0A0F6YJZ5</accession>
<dbReference type="PANTHER" id="PTHR23150">
    <property type="entry name" value="SULFATASE MODIFYING FACTOR 1, 2"/>
    <property type="match status" value="1"/>
</dbReference>
<feature type="signal peptide" evidence="1">
    <location>
        <begin position="1"/>
        <end position="20"/>
    </location>
</feature>